<name>A0A2N6CSH8_9GAMM</name>
<dbReference type="Pfam" id="PF01527">
    <property type="entry name" value="HTH_Tnp_1"/>
    <property type="match status" value="1"/>
</dbReference>
<evidence type="ECO:0000313" key="3">
    <source>
        <dbReference type="Proteomes" id="UP000235015"/>
    </source>
</evidence>
<dbReference type="NCBIfam" id="NF047595">
    <property type="entry name" value="IS66_ISRel24_TnpA"/>
    <property type="match status" value="1"/>
</dbReference>
<accession>A0A2N6CSH8</accession>
<dbReference type="Gene3D" id="1.10.10.10">
    <property type="entry name" value="Winged helix-like DNA-binding domain superfamily/Winged helix DNA-binding domain"/>
    <property type="match status" value="1"/>
</dbReference>
<dbReference type="EMBL" id="PKUN01000029">
    <property type="protein sequence ID" value="PLX60032.1"/>
    <property type="molecule type" value="Genomic_DNA"/>
</dbReference>
<dbReference type="RefSeq" id="WP_273440780.1">
    <property type="nucleotide sequence ID" value="NZ_PKUN01000029.1"/>
</dbReference>
<dbReference type="InterPro" id="IPR009057">
    <property type="entry name" value="Homeodomain-like_sf"/>
</dbReference>
<dbReference type="GO" id="GO:0006313">
    <property type="term" value="P:DNA transposition"/>
    <property type="evidence" value="ECO:0007669"/>
    <property type="project" value="InterPro"/>
</dbReference>
<dbReference type="InterPro" id="IPR002514">
    <property type="entry name" value="Transposase_8"/>
</dbReference>
<gene>
    <name evidence="2" type="ORF">C0630_17425</name>
</gene>
<dbReference type="GO" id="GO:0003677">
    <property type="term" value="F:DNA binding"/>
    <property type="evidence" value="ECO:0007669"/>
    <property type="project" value="InterPro"/>
</dbReference>
<evidence type="ECO:0000313" key="2">
    <source>
        <dbReference type="EMBL" id="PLX60032.1"/>
    </source>
</evidence>
<proteinExistence type="inferred from homology"/>
<sequence length="121" mass="13047">MNALSVPPPSRQRRRYSPAFKAQIVEACKPHGVSVSRIALDNGLNANMVRRWIREAGGPASIPQSPGFLPLALPSPPVTPSPVRSTDAIRIEIPHAGGPVVVEWPVDLAHQCIALLRELLP</sequence>
<comment type="caution">
    <text evidence="2">The sequence shown here is derived from an EMBL/GenBank/DDBJ whole genome shotgun (WGS) entry which is preliminary data.</text>
</comment>
<dbReference type="SUPFAM" id="SSF46689">
    <property type="entry name" value="Homeodomain-like"/>
    <property type="match status" value="1"/>
</dbReference>
<dbReference type="GO" id="GO:0004803">
    <property type="term" value="F:transposase activity"/>
    <property type="evidence" value="ECO:0007669"/>
    <property type="project" value="InterPro"/>
</dbReference>
<organism evidence="2 3">
    <name type="scientific">Sedimenticola selenatireducens</name>
    <dbReference type="NCBI Taxonomy" id="191960"/>
    <lineage>
        <taxon>Bacteria</taxon>
        <taxon>Pseudomonadati</taxon>
        <taxon>Pseudomonadota</taxon>
        <taxon>Gammaproteobacteria</taxon>
        <taxon>Chromatiales</taxon>
        <taxon>Sedimenticolaceae</taxon>
        <taxon>Sedimenticola</taxon>
    </lineage>
</organism>
<protein>
    <recommendedName>
        <fullName evidence="4">Transposase</fullName>
    </recommendedName>
</protein>
<evidence type="ECO:0000256" key="1">
    <source>
        <dbReference type="ARBA" id="ARBA00009964"/>
    </source>
</evidence>
<dbReference type="Proteomes" id="UP000235015">
    <property type="component" value="Unassembled WGS sequence"/>
</dbReference>
<comment type="similarity">
    <text evidence="1">Belongs to the transposase 8 family.</text>
</comment>
<reference evidence="2 3" key="1">
    <citation type="submission" date="2017-11" db="EMBL/GenBank/DDBJ databases">
        <title>Genome-resolved metagenomics identifies genetic mobility, metabolic interactions, and unexpected diversity in perchlorate-reducing communities.</title>
        <authorList>
            <person name="Barnum T.P."/>
            <person name="Figueroa I.A."/>
            <person name="Carlstrom C.I."/>
            <person name="Lucas L.N."/>
            <person name="Engelbrektson A.L."/>
            <person name="Coates J.D."/>
        </authorList>
    </citation>
    <scope>NUCLEOTIDE SEQUENCE [LARGE SCALE GENOMIC DNA]</scope>
    <source>
        <strain evidence="2">BM301</strain>
    </source>
</reference>
<dbReference type="AlphaFoldDB" id="A0A2N6CSH8"/>
<dbReference type="InterPro" id="IPR036388">
    <property type="entry name" value="WH-like_DNA-bd_sf"/>
</dbReference>
<evidence type="ECO:0008006" key="4">
    <source>
        <dbReference type="Google" id="ProtNLM"/>
    </source>
</evidence>